<dbReference type="Pfam" id="PF05378">
    <property type="entry name" value="Hydant_A_N"/>
    <property type="match status" value="1"/>
</dbReference>
<dbReference type="SUPFAM" id="SSF53067">
    <property type="entry name" value="Actin-like ATPase domain"/>
    <property type="match status" value="1"/>
</dbReference>
<dbReference type="GeneID" id="74944795"/>
<dbReference type="Pfam" id="PF19278">
    <property type="entry name" value="Hydant_A_C"/>
    <property type="match status" value="1"/>
</dbReference>
<feature type="domain" description="Hydantoinase A/oxoprolinase" evidence="1">
    <location>
        <begin position="200"/>
        <end position="487"/>
    </location>
</feature>
<dbReference type="Pfam" id="PF01968">
    <property type="entry name" value="Hydantoinase_A"/>
    <property type="match status" value="1"/>
</dbReference>
<sequence length="681" mass="72726">MHRVSVDTGGTFTDTVLLVDGVVHTVKTPTTDDLITGIMTGIERACADADVSPADIDRFTHGSTVAVNALIEGEGAETALVTTRGFRDVLEIGRGFRRSSLLYDPCGSYEPPLVPRRRRYEVTERMGVDGEVETPLSLSEVDDVVAQLPDDVEAVAVCFLHAHKNGEHERQVADRIAELAPALEVSISSAVSPEIREYRRTATTAVDAYLKPTVASYISRLEAECEARGLTAALDIMKSDGGSARSVIAKERPVTQTVSGPVGGVKTAQYLGEQTGLPNLITFDMGGTSCDTAIVIDGEPVETAYRDLRGMTINGPFVNIETVGAGGGSIAWIDAVDSLQLGPQSAGSVPGPVCYGRGGEQPTVTDADLVLGLLNPENFAGGEFDLDAAAAERAIRERVAEPLDLTLEEAAVGIKTVIDSNMAGAVRTVSVEEGFDPREFGLVGYGGAGPMHACDVATELGIDTVVFPDNPGLTSAMGCLLSDIKHDYVRSVVTTVDEADHDALNAVVDTLRREGVRDLDAEEVPTDQRSFAVSMDLRYLGQAHNLNVALDGDRVDDASLDAIVERFERRHEDRYGFVDERNPVEIVNVRVTTVGHTAIPERRAAAAVDAPVDAAKRGTRDVVLDETTTTEVPFYDGNAVGPGHELSGPAVVELDNSTVWIPPEFDATVDEYRNIVARRTD</sequence>
<reference evidence="4" key="1">
    <citation type="submission" date="2022-09" db="EMBL/GenBank/DDBJ databases">
        <title>Diverse halophilic archaea isolated from saline environments.</title>
        <authorList>
            <person name="Cui H.-L."/>
        </authorList>
    </citation>
    <scope>NUCLEOTIDE SEQUENCE</scope>
    <source>
        <strain evidence="4">ZS-35-S2</strain>
    </source>
</reference>
<dbReference type="InterPro" id="IPR008040">
    <property type="entry name" value="Hydant_A_N"/>
</dbReference>
<evidence type="ECO:0000313" key="4">
    <source>
        <dbReference type="EMBL" id="UWM54427.1"/>
    </source>
</evidence>
<accession>A0A9E7R2M7</accession>
<feature type="domain" description="Acetophenone carboxylase-like C-terminal" evidence="3">
    <location>
        <begin position="501"/>
        <end position="673"/>
    </location>
</feature>
<organism evidence="4 5">
    <name type="scientific">Salinirubellus salinus</name>
    <dbReference type="NCBI Taxonomy" id="1364945"/>
    <lineage>
        <taxon>Archaea</taxon>
        <taxon>Methanobacteriati</taxon>
        <taxon>Methanobacteriota</taxon>
        <taxon>Stenosarchaea group</taxon>
        <taxon>Halobacteria</taxon>
        <taxon>Halobacteriales</taxon>
        <taxon>Natronomonadaceae</taxon>
        <taxon>Salinirubellus</taxon>
    </lineage>
</organism>
<dbReference type="GO" id="GO:0005829">
    <property type="term" value="C:cytosol"/>
    <property type="evidence" value="ECO:0007669"/>
    <property type="project" value="TreeGrafter"/>
</dbReference>
<feature type="domain" description="Hydantoinase/oxoprolinase N-terminal" evidence="2">
    <location>
        <begin position="3"/>
        <end position="178"/>
    </location>
</feature>
<dbReference type="InterPro" id="IPR049517">
    <property type="entry name" value="ACX-like_C"/>
</dbReference>
<dbReference type="PANTHER" id="PTHR11365">
    <property type="entry name" value="5-OXOPROLINASE RELATED"/>
    <property type="match status" value="1"/>
</dbReference>
<dbReference type="KEGG" id="ssai:N0B31_20195"/>
<dbReference type="GO" id="GO:0006749">
    <property type="term" value="P:glutathione metabolic process"/>
    <property type="evidence" value="ECO:0007669"/>
    <property type="project" value="TreeGrafter"/>
</dbReference>
<dbReference type="EMBL" id="CP104003">
    <property type="protein sequence ID" value="UWM54427.1"/>
    <property type="molecule type" value="Genomic_DNA"/>
</dbReference>
<dbReference type="InterPro" id="IPR002821">
    <property type="entry name" value="Hydantoinase_A"/>
</dbReference>
<evidence type="ECO:0000259" key="3">
    <source>
        <dbReference type="Pfam" id="PF19278"/>
    </source>
</evidence>
<name>A0A9E7R2M7_9EURY</name>
<evidence type="ECO:0000259" key="1">
    <source>
        <dbReference type="Pfam" id="PF01968"/>
    </source>
</evidence>
<dbReference type="Proteomes" id="UP001057580">
    <property type="component" value="Chromosome"/>
</dbReference>
<dbReference type="PANTHER" id="PTHR11365:SF23">
    <property type="entry name" value="HYPOTHETICAL 5-OXOPROLINASE (EUROFUNG)-RELATED"/>
    <property type="match status" value="1"/>
</dbReference>
<keyword evidence="5" id="KW-1185">Reference proteome</keyword>
<dbReference type="InterPro" id="IPR045079">
    <property type="entry name" value="Oxoprolinase-like"/>
</dbReference>
<evidence type="ECO:0000313" key="5">
    <source>
        <dbReference type="Proteomes" id="UP001057580"/>
    </source>
</evidence>
<dbReference type="GO" id="GO:0017168">
    <property type="term" value="F:5-oxoprolinase (ATP-hydrolyzing) activity"/>
    <property type="evidence" value="ECO:0007669"/>
    <property type="project" value="TreeGrafter"/>
</dbReference>
<protein>
    <submittedName>
        <fullName evidence="4">Hydantoinase/oxoprolinase family protein</fullName>
    </submittedName>
</protein>
<dbReference type="AlphaFoldDB" id="A0A9E7R2M7"/>
<gene>
    <name evidence="4" type="ORF">N0B31_20195</name>
</gene>
<proteinExistence type="predicted"/>
<evidence type="ECO:0000259" key="2">
    <source>
        <dbReference type="Pfam" id="PF05378"/>
    </source>
</evidence>
<dbReference type="InterPro" id="IPR043129">
    <property type="entry name" value="ATPase_NBD"/>
</dbReference>
<dbReference type="RefSeq" id="WP_260593447.1">
    <property type="nucleotide sequence ID" value="NZ_CP104003.1"/>
</dbReference>